<proteinExistence type="predicted"/>
<organism evidence="1 2">
    <name type="scientific">Cytospora mali</name>
    <name type="common">Apple Valsa canker fungus</name>
    <name type="synonym">Valsa mali</name>
    <dbReference type="NCBI Taxonomy" id="578113"/>
    <lineage>
        <taxon>Eukaryota</taxon>
        <taxon>Fungi</taxon>
        <taxon>Dikarya</taxon>
        <taxon>Ascomycota</taxon>
        <taxon>Pezizomycotina</taxon>
        <taxon>Sordariomycetes</taxon>
        <taxon>Sordariomycetidae</taxon>
        <taxon>Diaporthales</taxon>
        <taxon>Cytosporaceae</taxon>
        <taxon>Cytospora</taxon>
    </lineage>
</organism>
<protein>
    <submittedName>
        <fullName evidence="1">Uncharacterized protein</fullName>
    </submittedName>
</protein>
<evidence type="ECO:0000313" key="1">
    <source>
        <dbReference type="EMBL" id="KUI56548.1"/>
    </source>
</evidence>
<accession>A0A194UY19</accession>
<dbReference type="AlphaFoldDB" id="A0A194UY19"/>
<dbReference type="EMBL" id="KN714690">
    <property type="protein sequence ID" value="KUI56548.1"/>
    <property type="molecule type" value="Genomic_DNA"/>
</dbReference>
<keyword evidence="2" id="KW-1185">Reference proteome</keyword>
<reference evidence="2" key="1">
    <citation type="submission" date="2014-12" db="EMBL/GenBank/DDBJ databases">
        <title>Genome Sequence of Valsa Canker Pathogens Uncovers a Specific Adaption of Colonization on Woody Bark.</title>
        <authorList>
            <person name="Yin Z."/>
            <person name="Liu H."/>
            <person name="Gao X."/>
            <person name="Li Z."/>
            <person name="Song N."/>
            <person name="Ke X."/>
            <person name="Dai Q."/>
            <person name="Wu Y."/>
            <person name="Sun Y."/>
            <person name="Xu J.-R."/>
            <person name="Kang Z.K."/>
            <person name="Wang L."/>
            <person name="Huang L."/>
        </authorList>
    </citation>
    <scope>NUCLEOTIDE SEQUENCE [LARGE SCALE GENOMIC DNA]</scope>
    <source>
        <strain evidence="2">SXYL134</strain>
    </source>
</reference>
<gene>
    <name evidence="1" type="ORF">VP1G_10869</name>
</gene>
<dbReference type="Proteomes" id="UP000078576">
    <property type="component" value="Unassembled WGS sequence"/>
</dbReference>
<name>A0A194UY19_CYTMA</name>
<evidence type="ECO:0000313" key="2">
    <source>
        <dbReference type="Proteomes" id="UP000078576"/>
    </source>
</evidence>
<sequence length="81" mass="8774">MHFAWQVTSPAAQAFRQAISEASAASVVVAEATEGTVEEATSEDWALAKTAKAPATRKLVNRILDGCKYSLLYDGWIMKTI</sequence>